<accession>A0A1N6DJR6</accession>
<reference evidence="3" key="1">
    <citation type="submission" date="2016-11" db="EMBL/GenBank/DDBJ databases">
        <authorList>
            <person name="Varghese N."/>
            <person name="Submissions S."/>
        </authorList>
    </citation>
    <scope>NUCLEOTIDE SEQUENCE [LARGE SCALE GENOMIC DNA]</scope>
    <source>
        <strain evidence="3">DSM 17456</strain>
    </source>
</reference>
<keyword evidence="2" id="KW-0418">Kinase</keyword>
<keyword evidence="3" id="KW-1185">Reference proteome</keyword>
<dbReference type="PROSITE" id="PS51664">
    <property type="entry name" value="YCAO"/>
    <property type="match status" value="1"/>
</dbReference>
<dbReference type="STRING" id="1121457.SAMN02745161_0219"/>
<dbReference type="Pfam" id="PF02624">
    <property type="entry name" value="YcaO"/>
    <property type="match status" value="1"/>
</dbReference>
<dbReference type="GO" id="GO:0016301">
    <property type="term" value="F:kinase activity"/>
    <property type="evidence" value="ECO:0007669"/>
    <property type="project" value="UniProtKB-KW"/>
</dbReference>
<sequence length="571" mass="64922">MSSSMKYKFNLSDTVGTVGYVSCEPPADITFEEALAYLEEHPLDDFMHKYLLTSIQNFDQKKFKALLKTAVQDYTIIKPVLAALLYETCLLYGKFSKMLPLFPDDATEQLQEHTPLIYIRWFKREDRYNHLAWITKFKENIHEHRMLPLPEVAEDFDLPMLYGPSTEEFVTAATIREELLQTSYGNPWSRPPAQETTDLALSRLNETPLFADVEMRHIASLSPIALLRRWNIDLSIKNGSLDYTLQGLATSYGRGLALADARVGLTMEIVERSSSFVSFDEAGVLNTLKDHPLTHARYSELVEQGIAAFDPNLLSLEVPYEDEKLYWMEGHTPKLEGEGYESILVPVQMVYMFCNLDEVSLFSSPGSTGLASGNILEEAKVAALMEIFERDAEATKPFDKKECFTLTTEDPKLNMLLNDYAARGVHVMFQDITTEFGIPCYYAFVMGKRGEVYRGTGAGLDGRRAIVSALTETPYPYPQSPPSAPALRGLETRKQEDLPNVSMEDPIRNVQMLEKMLIANNRRPVYVELARKDLQFPVVKALIPNMELTADFDSFTRVSRRLFTNYLRMED</sequence>
<evidence type="ECO:0000313" key="2">
    <source>
        <dbReference type="EMBL" id="SIN71008.1"/>
    </source>
</evidence>
<dbReference type="Proteomes" id="UP000184694">
    <property type="component" value="Unassembled WGS sequence"/>
</dbReference>
<proteinExistence type="predicted"/>
<dbReference type="AlphaFoldDB" id="A0A1N6DJR6"/>
<protein>
    <submittedName>
        <fullName evidence="2">YcaO-type kinase domain-containing protein</fullName>
    </submittedName>
</protein>
<evidence type="ECO:0000313" key="3">
    <source>
        <dbReference type="Proteomes" id="UP000184694"/>
    </source>
</evidence>
<dbReference type="PANTHER" id="PTHR37809">
    <property type="entry name" value="RIBOSOMAL PROTEIN S12 METHYLTHIOTRANSFERASE ACCESSORY FACTOR YCAO"/>
    <property type="match status" value="1"/>
</dbReference>
<feature type="domain" description="YcaO" evidence="1">
    <location>
        <begin position="253"/>
        <end position="571"/>
    </location>
</feature>
<keyword evidence="2" id="KW-0808">Transferase</keyword>
<name>A0A1N6DJR6_9BACT</name>
<dbReference type="RefSeq" id="WP_084539273.1">
    <property type="nucleotide sequence ID" value="NZ_FSRG01000003.1"/>
</dbReference>
<dbReference type="Gene3D" id="3.30.160.660">
    <property type="match status" value="1"/>
</dbReference>
<dbReference type="PANTHER" id="PTHR37809:SF1">
    <property type="entry name" value="RIBOSOMAL PROTEIN S12 METHYLTHIOTRANSFERASE ACCESSORY FACTOR YCAO"/>
    <property type="match status" value="1"/>
</dbReference>
<dbReference type="Gene3D" id="3.30.40.250">
    <property type="match status" value="1"/>
</dbReference>
<dbReference type="Gene3D" id="3.30.1330.230">
    <property type="match status" value="1"/>
</dbReference>
<organism evidence="2 3">
    <name type="scientific">Halodesulfovibrio marinisediminis DSM 17456</name>
    <dbReference type="NCBI Taxonomy" id="1121457"/>
    <lineage>
        <taxon>Bacteria</taxon>
        <taxon>Pseudomonadati</taxon>
        <taxon>Thermodesulfobacteriota</taxon>
        <taxon>Desulfovibrionia</taxon>
        <taxon>Desulfovibrionales</taxon>
        <taxon>Desulfovibrionaceae</taxon>
        <taxon>Halodesulfovibrio</taxon>
    </lineage>
</organism>
<gene>
    <name evidence="2" type="ORF">SAMN02745161_0219</name>
</gene>
<dbReference type="InterPro" id="IPR003776">
    <property type="entry name" value="YcaO-like_dom"/>
</dbReference>
<dbReference type="EMBL" id="FSRG01000003">
    <property type="protein sequence ID" value="SIN71008.1"/>
    <property type="molecule type" value="Genomic_DNA"/>
</dbReference>
<evidence type="ECO:0000259" key="1">
    <source>
        <dbReference type="PROSITE" id="PS51664"/>
    </source>
</evidence>